<protein>
    <recommendedName>
        <fullName evidence="4 8">3-deoxy-D-manno-octulosonic acid transferase</fullName>
        <shortName evidence="8">Kdo transferase</shortName>
        <ecNumber evidence="3 8">2.4.99.12</ecNumber>
    </recommendedName>
    <alternativeName>
        <fullName evidence="6 8">Lipid IV(A) 3-deoxy-D-manno-octulosonic acid transferase</fullName>
    </alternativeName>
</protein>
<dbReference type="Pfam" id="PF04413">
    <property type="entry name" value="Glycos_transf_N"/>
    <property type="match status" value="1"/>
</dbReference>
<evidence type="ECO:0000259" key="9">
    <source>
        <dbReference type="Pfam" id="PF04413"/>
    </source>
</evidence>
<dbReference type="AlphaFoldDB" id="A0A1Y5TP88"/>
<evidence type="ECO:0000256" key="3">
    <source>
        <dbReference type="ARBA" id="ARBA00012621"/>
    </source>
</evidence>
<proteinExistence type="inferred from homology"/>
<name>A0A1Y5TP88_9RHOB</name>
<dbReference type="RefSeq" id="WP_085838049.1">
    <property type="nucleotide sequence ID" value="NZ_FWFS01000014.1"/>
</dbReference>
<dbReference type="EMBL" id="FWFS01000014">
    <property type="protein sequence ID" value="SLN68776.1"/>
    <property type="molecule type" value="Genomic_DNA"/>
</dbReference>
<evidence type="ECO:0000313" key="11">
    <source>
        <dbReference type="Proteomes" id="UP000193862"/>
    </source>
</evidence>
<evidence type="ECO:0000313" key="10">
    <source>
        <dbReference type="EMBL" id="SLN68776.1"/>
    </source>
</evidence>
<evidence type="ECO:0000256" key="6">
    <source>
        <dbReference type="ARBA" id="ARBA00031445"/>
    </source>
</evidence>
<comment type="function">
    <text evidence="1 8">Involved in lipopolysaccharide (LPS) biosynthesis. Catalyzes the transfer of 3-deoxy-D-manno-octulosonate (Kdo) residue(s) from CMP-Kdo to lipid IV(A), the tetraacyldisaccharide-1,4'-bisphosphate precursor of lipid A.</text>
</comment>
<organism evidence="10 11">
    <name type="scientific">Aquimixticola soesokkakensis</name>
    <dbReference type="NCBI Taxonomy" id="1519096"/>
    <lineage>
        <taxon>Bacteria</taxon>
        <taxon>Pseudomonadati</taxon>
        <taxon>Pseudomonadota</taxon>
        <taxon>Alphaproteobacteria</taxon>
        <taxon>Rhodobacterales</taxon>
        <taxon>Paracoccaceae</taxon>
        <taxon>Aquimixticola</taxon>
    </lineage>
</organism>
<reference evidence="10 11" key="1">
    <citation type="submission" date="2017-03" db="EMBL/GenBank/DDBJ databases">
        <authorList>
            <person name="Afonso C.L."/>
            <person name="Miller P.J."/>
            <person name="Scott M.A."/>
            <person name="Spackman E."/>
            <person name="Goraichik I."/>
            <person name="Dimitrov K.M."/>
            <person name="Suarez D.L."/>
            <person name="Swayne D.E."/>
        </authorList>
    </citation>
    <scope>NUCLEOTIDE SEQUENCE [LARGE SCALE GENOMIC DNA]</scope>
    <source>
        <strain evidence="10 11">CECT 8620</strain>
    </source>
</reference>
<dbReference type="InterPro" id="IPR007507">
    <property type="entry name" value="Glycos_transf_N"/>
</dbReference>
<dbReference type="GO" id="GO:0009244">
    <property type="term" value="P:lipopolysaccharide core region biosynthetic process"/>
    <property type="evidence" value="ECO:0007669"/>
    <property type="project" value="UniProtKB-UniRule"/>
</dbReference>
<keyword evidence="8" id="KW-1003">Cell membrane</keyword>
<dbReference type="OrthoDB" id="9789797at2"/>
<accession>A0A1Y5TP88</accession>
<dbReference type="Gene3D" id="3.40.50.2000">
    <property type="entry name" value="Glycogen Phosphorylase B"/>
    <property type="match status" value="1"/>
</dbReference>
<dbReference type="GO" id="GO:0005886">
    <property type="term" value="C:plasma membrane"/>
    <property type="evidence" value="ECO:0007669"/>
    <property type="project" value="UniProtKB-SubCell"/>
</dbReference>
<keyword evidence="5 8" id="KW-0808">Transferase</keyword>
<feature type="domain" description="3-deoxy-D-manno-octulosonic-acid transferase N-terminal" evidence="9">
    <location>
        <begin position="43"/>
        <end position="207"/>
    </location>
</feature>
<evidence type="ECO:0000256" key="7">
    <source>
        <dbReference type="ARBA" id="ARBA00049183"/>
    </source>
</evidence>
<dbReference type="GO" id="GO:0043842">
    <property type="term" value="F:Kdo transferase activity"/>
    <property type="evidence" value="ECO:0007669"/>
    <property type="project" value="UniProtKB-EC"/>
</dbReference>
<evidence type="ECO:0000256" key="4">
    <source>
        <dbReference type="ARBA" id="ARBA00019077"/>
    </source>
</evidence>
<dbReference type="PANTHER" id="PTHR42755">
    <property type="entry name" value="3-DEOXY-MANNO-OCTULOSONATE CYTIDYLYLTRANSFERASE"/>
    <property type="match status" value="1"/>
</dbReference>
<dbReference type="EC" id="2.4.99.12" evidence="3 8"/>
<dbReference type="PANTHER" id="PTHR42755:SF1">
    <property type="entry name" value="3-DEOXY-D-MANNO-OCTULOSONIC ACID TRANSFERASE, MITOCHONDRIAL-RELATED"/>
    <property type="match status" value="1"/>
</dbReference>
<sequence length="426" mass="45927">MTLSPAFRLDALFSNRSDGLAARRLAQAVAQGEITKQEHDARLALHLPERPKGDLIWVHVSDPTSTPAVFELIDRLSDAEAGLSFLVTHAQHGVTAACARDVICQPLPIDRGPAVTRFLDHWAPSMCIWVGANIQPRLLAATLARKRQVFALDTPNATPLDASRGLFHRALTRAVLRHFDWTIIGDAASQKRWLQAGMRVEKSEVLGFIEEGASVPAGNAAERAEMAEVFGTRPLWLANHLAEGEDLPVLHAQKAALRRAHRLLAVIVPDDPDRGAQIARQAHDMGMTTARRALDEALRTETQIYIADTEGESGLWYRLCPISFLGQSLVNNGGIDPSGAAALGSGVLHGPNISDYALAYSKLASAGAARRVRSPLELAREIEALLSPDRVAAMAHAAWEVTSAGADVTNRIVSLVIAARDAEGES</sequence>
<comment type="catalytic activity">
    <reaction evidence="7 8">
        <text>lipid IVA (E. coli) + CMP-3-deoxy-beta-D-manno-octulosonate = alpha-Kdo-(2-&gt;6)-lipid IVA (E. coli) + CMP + H(+)</text>
        <dbReference type="Rhea" id="RHEA:28066"/>
        <dbReference type="ChEBI" id="CHEBI:15378"/>
        <dbReference type="ChEBI" id="CHEBI:58603"/>
        <dbReference type="ChEBI" id="CHEBI:60364"/>
        <dbReference type="ChEBI" id="CHEBI:60377"/>
        <dbReference type="ChEBI" id="CHEBI:85987"/>
        <dbReference type="EC" id="2.4.99.12"/>
    </reaction>
</comment>
<comment type="pathway">
    <text evidence="2 8">Bacterial outer membrane biogenesis; LPS core biosynthesis.</text>
</comment>
<keyword evidence="8" id="KW-0472">Membrane</keyword>
<evidence type="ECO:0000256" key="5">
    <source>
        <dbReference type="ARBA" id="ARBA00022679"/>
    </source>
</evidence>
<dbReference type="GO" id="GO:0009245">
    <property type="term" value="P:lipid A biosynthetic process"/>
    <property type="evidence" value="ECO:0007669"/>
    <property type="project" value="TreeGrafter"/>
</dbReference>
<keyword evidence="11" id="KW-1185">Reference proteome</keyword>
<evidence type="ECO:0000256" key="1">
    <source>
        <dbReference type="ARBA" id="ARBA00003394"/>
    </source>
</evidence>
<dbReference type="InterPro" id="IPR039901">
    <property type="entry name" value="Kdotransferase"/>
</dbReference>
<comment type="subcellular location">
    <subcellularLocation>
        <location evidence="8">Cell membrane</location>
    </subcellularLocation>
</comment>
<keyword evidence="8" id="KW-0448">Lipopolysaccharide biosynthesis</keyword>
<dbReference type="UniPathway" id="UPA00958"/>
<dbReference type="Proteomes" id="UP000193862">
    <property type="component" value="Unassembled WGS sequence"/>
</dbReference>
<evidence type="ECO:0000256" key="2">
    <source>
        <dbReference type="ARBA" id="ARBA00004713"/>
    </source>
</evidence>
<keyword evidence="10" id="KW-0328">Glycosyltransferase</keyword>
<evidence type="ECO:0000256" key="8">
    <source>
        <dbReference type="RuleBase" id="RU365103"/>
    </source>
</evidence>
<dbReference type="InterPro" id="IPR038107">
    <property type="entry name" value="Glycos_transf_N_sf"/>
</dbReference>
<gene>
    <name evidence="10" type="primary">waaA_2</name>
    <name evidence="10" type="ORF">AQS8620_03257</name>
</gene>
<comment type="similarity">
    <text evidence="8">Belongs to the glycosyltransferase group 1 family.</text>
</comment>
<dbReference type="Gene3D" id="3.40.50.11720">
    <property type="entry name" value="3-Deoxy-D-manno-octulosonic-acid transferase, N-terminal domain"/>
    <property type="match status" value="1"/>
</dbReference>